<name>A0ABV2W4G2_9ACTN</name>
<protein>
    <submittedName>
        <fullName evidence="1">Uncharacterized protein</fullName>
    </submittedName>
</protein>
<comment type="caution">
    <text evidence="1">The sequence shown here is derived from an EMBL/GenBank/DDBJ whole genome shotgun (WGS) entry which is preliminary data.</text>
</comment>
<evidence type="ECO:0000313" key="2">
    <source>
        <dbReference type="Proteomes" id="UP001550378"/>
    </source>
</evidence>
<dbReference type="RefSeq" id="WP_359657405.1">
    <property type="nucleotide sequence ID" value="NZ_JBEXZO010000028.1"/>
</dbReference>
<proteinExistence type="predicted"/>
<dbReference type="Proteomes" id="UP001550378">
    <property type="component" value="Unassembled WGS sequence"/>
</dbReference>
<sequence>MLDHTEFEWVDTDGQPVLLYPGFTSDDALVEPGEIAAAIFNGTDGFALHGDRDKVLALLLRLADAVRNAPPIPATEACIVATTDPTAWEPGPLTTPLNPTSRDFTLCGAESPQPIAADPRLATCSDCITAFNKRGPQTPLRLAHFLPDQP</sequence>
<gene>
    <name evidence="1" type="ORF">ABZ508_13890</name>
</gene>
<reference evidence="1 2" key="1">
    <citation type="submission" date="2024-06" db="EMBL/GenBank/DDBJ databases">
        <title>The Natural Products Discovery Center: Release of the First 8490 Sequenced Strains for Exploring Actinobacteria Biosynthetic Diversity.</title>
        <authorList>
            <person name="Kalkreuter E."/>
            <person name="Kautsar S.A."/>
            <person name="Yang D."/>
            <person name="Bader C.D."/>
            <person name="Teijaro C.N."/>
            <person name="Fluegel L."/>
            <person name="Davis C.M."/>
            <person name="Simpson J.R."/>
            <person name="Lauterbach L."/>
            <person name="Steele A.D."/>
            <person name="Gui C."/>
            <person name="Meng S."/>
            <person name="Li G."/>
            <person name="Viehrig K."/>
            <person name="Ye F."/>
            <person name="Su P."/>
            <person name="Kiefer A.F."/>
            <person name="Nichols A."/>
            <person name="Cepeda A.J."/>
            <person name="Yan W."/>
            <person name="Fan B."/>
            <person name="Jiang Y."/>
            <person name="Adhikari A."/>
            <person name="Zheng C.-J."/>
            <person name="Schuster L."/>
            <person name="Cowan T.M."/>
            <person name="Smanski M.J."/>
            <person name="Chevrette M.G."/>
            <person name="De Carvalho L.P.S."/>
            <person name="Shen B."/>
        </authorList>
    </citation>
    <scope>NUCLEOTIDE SEQUENCE [LARGE SCALE GENOMIC DNA]</scope>
    <source>
        <strain evidence="1 2">NPDC006337</strain>
    </source>
</reference>
<keyword evidence="2" id="KW-1185">Reference proteome</keyword>
<organism evidence="1 2">
    <name type="scientific">Streptomyces lavendulocolor</name>
    <dbReference type="NCBI Taxonomy" id="67316"/>
    <lineage>
        <taxon>Bacteria</taxon>
        <taxon>Bacillati</taxon>
        <taxon>Actinomycetota</taxon>
        <taxon>Actinomycetes</taxon>
        <taxon>Kitasatosporales</taxon>
        <taxon>Streptomycetaceae</taxon>
        <taxon>Streptomyces</taxon>
    </lineage>
</organism>
<evidence type="ECO:0000313" key="1">
    <source>
        <dbReference type="EMBL" id="MEU0708440.1"/>
    </source>
</evidence>
<accession>A0ABV2W4G2</accession>
<dbReference type="EMBL" id="JBEXZR010000010">
    <property type="protein sequence ID" value="MEU0708440.1"/>
    <property type="molecule type" value="Genomic_DNA"/>
</dbReference>